<reference evidence="1 2" key="1">
    <citation type="journal article" date="2018" name="Sci. Rep.">
        <title>Comparative genomics provides insights into the lifestyle and reveals functional heterogeneity of dark septate endophytic fungi.</title>
        <authorList>
            <person name="Knapp D.G."/>
            <person name="Nemeth J.B."/>
            <person name="Barry K."/>
            <person name="Hainaut M."/>
            <person name="Henrissat B."/>
            <person name="Johnson J."/>
            <person name="Kuo A."/>
            <person name="Lim J.H.P."/>
            <person name="Lipzen A."/>
            <person name="Nolan M."/>
            <person name="Ohm R.A."/>
            <person name="Tamas L."/>
            <person name="Grigoriev I.V."/>
            <person name="Spatafora J.W."/>
            <person name="Nagy L.G."/>
            <person name="Kovacs G.M."/>
        </authorList>
    </citation>
    <scope>NUCLEOTIDE SEQUENCE [LARGE SCALE GENOMIC DNA]</scope>
    <source>
        <strain evidence="1 2">DSE2036</strain>
    </source>
</reference>
<keyword evidence="2" id="KW-1185">Reference proteome</keyword>
<protein>
    <submittedName>
        <fullName evidence="1">Uncharacterized protein</fullName>
    </submittedName>
</protein>
<dbReference type="OrthoDB" id="21214at2759"/>
<dbReference type="EMBL" id="KZ805319">
    <property type="protein sequence ID" value="PVI04661.1"/>
    <property type="molecule type" value="Genomic_DNA"/>
</dbReference>
<name>A0A2V1E2K4_9PLEO</name>
<dbReference type="Proteomes" id="UP000244855">
    <property type="component" value="Unassembled WGS sequence"/>
</dbReference>
<sequence>MPSPVQQSNNLISSTVSHHADIIEPPKYTIIDPWQKPTHDTPSAILPPYPHSSPFLKTFRITLRPGRRGQIDIVDLSNHINAPHSGLTRSFESHVQHTTPKLSLTPTWTCHARQWPSYFHYTIINADNSHVAEWKHSPPSTLKGVLTFAPWSLPDRPMHSVTVRPEFFSRTQRFTIDTRRYRWVMDSLWRTKRMTLYEVIECGRRTKEVPVAKFTRCRWIQAWRPSRGMECVVLVDESQVDSLLACLTACVVSTKFRRQAPDC</sequence>
<gene>
    <name evidence="1" type="ORF">DM02DRAFT_624726</name>
</gene>
<organism evidence="1 2">
    <name type="scientific">Periconia macrospinosa</name>
    <dbReference type="NCBI Taxonomy" id="97972"/>
    <lineage>
        <taxon>Eukaryota</taxon>
        <taxon>Fungi</taxon>
        <taxon>Dikarya</taxon>
        <taxon>Ascomycota</taxon>
        <taxon>Pezizomycotina</taxon>
        <taxon>Dothideomycetes</taxon>
        <taxon>Pleosporomycetidae</taxon>
        <taxon>Pleosporales</taxon>
        <taxon>Massarineae</taxon>
        <taxon>Periconiaceae</taxon>
        <taxon>Periconia</taxon>
    </lineage>
</organism>
<dbReference type="AlphaFoldDB" id="A0A2V1E2K4"/>
<accession>A0A2V1E2K4</accession>
<evidence type="ECO:0000313" key="2">
    <source>
        <dbReference type="Proteomes" id="UP000244855"/>
    </source>
</evidence>
<proteinExistence type="predicted"/>
<evidence type="ECO:0000313" key="1">
    <source>
        <dbReference type="EMBL" id="PVI04661.1"/>
    </source>
</evidence>